<feature type="domain" description="2Fe-2S ferredoxin-type" evidence="6">
    <location>
        <begin position="14"/>
        <end position="90"/>
    </location>
</feature>
<evidence type="ECO:0000313" key="8">
    <source>
        <dbReference type="Proteomes" id="UP000596427"/>
    </source>
</evidence>
<dbReference type="KEGG" id="xdi:EZH22_00780"/>
<evidence type="ECO:0000256" key="5">
    <source>
        <dbReference type="ARBA" id="ARBA00023014"/>
    </source>
</evidence>
<gene>
    <name evidence="7" type="ORF">EZH22_00780</name>
</gene>
<evidence type="ECO:0000256" key="4">
    <source>
        <dbReference type="ARBA" id="ARBA00023004"/>
    </source>
</evidence>
<dbReference type="PROSITE" id="PS51085">
    <property type="entry name" value="2FE2S_FER_2"/>
    <property type="match status" value="1"/>
</dbReference>
<dbReference type="Pfam" id="PF01799">
    <property type="entry name" value="Fer2_2"/>
    <property type="match status" value="1"/>
</dbReference>
<dbReference type="AlphaFoldDB" id="A0A974PTD7"/>
<keyword evidence="5" id="KW-0411">Iron-sulfur</keyword>
<dbReference type="GO" id="GO:0046872">
    <property type="term" value="F:metal ion binding"/>
    <property type="evidence" value="ECO:0007669"/>
    <property type="project" value="UniProtKB-KW"/>
</dbReference>
<dbReference type="GO" id="GO:0051537">
    <property type="term" value="F:2 iron, 2 sulfur cluster binding"/>
    <property type="evidence" value="ECO:0007669"/>
    <property type="project" value="UniProtKB-KW"/>
</dbReference>
<dbReference type="Gene3D" id="1.10.150.120">
    <property type="entry name" value="[2Fe-2S]-binding domain"/>
    <property type="match status" value="1"/>
</dbReference>
<dbReference type="InterPro" id="IPR036010">
    <property type="entry name" value="2Fe-2S_ferredoxin-like_sf"/>
</dbReference>
<keyword evidence="2" id="KW-0479">Metal-binding</keyword>
<dbReference type="EMBL" id="CP063362">
    <property type="protein sequence ID" value="QRG09392.1"/>
    <property type="molecule type" value="Genomic_DNA"/>
</dbReference>
<dbReference type="PANTHER" id="PTHR44379:SF8">
    <property type="entry name" value="XANTHINE DEHYDROGENASE IRON-SULFUR-BINDING SUBUNIT XDHC-RELATED"/>
    <property type="match status" value="1"/>
</dbReference>
<dbReference type="PANTHER" id="PTHR44379">
    <property type="entry name" value="OXIDOREDUCTASE WITH IRON-SULFUR SUBUNIT"/>
    <property type="match status" value="1"/>
</dbReference>
<dbReference type="GO" id="GO:0016491">
    <property type="term" value="F:oxidoreductase activity"/>
    <property type="evidence" value="ECO:0007669"/>
    <property type="project" value="UniProtKB-KW"/>
</dbReference>
<evidence type="ECO:0000256" key="2">
    <source>
        <dbReference type="ARBA" id="ARBA00022723"/>
    </source>
</evidence>
<reference evidence="7 8" key="1">
    <citation type="submission" date="2020-10" db="EMBL/GenBank/DDBJ databases">
        <title>Degradation of 1,4-Dioxane by Xanthobacter sp. YN2, via a Novel Group-2 Soluble Di-Iron Monooxygenase.</title>
        <authorList>
            <person name="Ma F."/>
            <person name="Wang Y."/>
            <person name="Yang J."/>
            <person name="Guo H."/>
            <person name="Su D."/>
            <person name="Yu L."/>
        </authorList>
    </citation>
    <scope>NUCLEOTIDE SEQUENCE [LARGE SCALE GENOMIC DNA]</scope>
    <source>
        <strain evidence="7 8">YN2</strain>
    </source>
</reference>
<dbReference type="InterPro" id="IPR036884">
    <property type="entry name" value="2Fe-2S-bd_dom_sf"/>
</dbReference>
<protein>
    <submittedName>
        <fullName evidence="7">(2Fe-2S)-binding protein</fullName>
    </submittedName>
</protein>
<keyword evidence="3" id="KW-0560">Oxidoreductase</keyword>
<evidence type="ECO:0000259" key="6">
    <source>
        <dbReference type="PROSITE" id="PS51085"/>
    </source>
</evidence>
<dbReference type="SUPFAM" id="SSF47741">
    <property type="entry name" value="CO dehydrogenase ISP C-domain like"/>
    <property type="match status" value="1"/>
</dbReference>
<dbReference type="Pfam" id="PF00111">
    <property type="entry name" value="Fer2"/>
    <property type="match status" value="1"/>
</dbReference>
<dbReference type="PROSITE" id="PS00197">
    <property type="entry name" value="2FE2S_FER_1"/>
    <property type="match status" value="1"/>
</dbReference>
<keyword evidence="8" id="KW-1185">Reference proteome</keyword>
<sequence length="166" mass="17162">MEHPPTNVGSGVEVDITVKVNGEWVRQRVEARLSLADFLRQCCGATDVHVGCEQGKCGACTVLLDGLAVRGCLTLAAQADGAAVETVVGLTQAGRLTALQDAFLARNALQCGFCTPGMLVAAMTLLETGPCPDRAGIREAISGHYCRCTGYEAIVDAIAAAGEGNP</sequence>
<dbReference type="Proteomes" id="UP000596427">
    <property type="component" value="Chromosome"/>
</dbReference>
<dbReference type="InterPro" id="IPR001041">
    <property type="entry name" value="2Fe-2S_ferredoxin-type"/>
</dbReference>
<keyword evidence="4" id="KW-0408">Iron</keyword>
<evidence type="ECO:0000256" key="1">
    <source>
        <dbReference type="ARBA" id="ARBA00022714"/>
    </source>
</evidence>
<proteinExistence type="predicted"/>
<keyword evidence="1" id="KW-0001">2Fe-2S</keyword>
<evidence type="ECO:0000313" key="7">
    <source>
        <dbReference type="EMBL" id="QRG09392.1"/>
    </source>
</evidence>
<accession>A0A974PTD7</accession>
<dbReference type="InterPro" id="IPR051452">
    <property type="entry name" value="Diverse_Oxidoreductases"/>
</dbReference>
<dbReference type="Gene3D" id="3.10.20.30">
    <property type="match status" value="1"/>
</dbReference>
<dbReference type="InterPro" id="IPR012675">
    <property type="entry name" value="Beta-grasp_dom_sf"/>
</dbReference>
<name>A0A974PTD7_9HYPH</name>
<dbReference type="RefSeq" id="WP_203196315.1">
    <property type="nucleotide sequence ID" value="NZ_CP063362.1"/>
</dbReference>
<evidence type="ECO:0000256" key="3">
    <source>
        <dbReference type="ARBA" id="ARBA00023002"/>
    </source>
</evidence>
<dbReference type="SUPFAM" id="SSF54292">
    <property type="entry name" value="2Fe-2S ferredoxin-like"/>
    <property type="match status" value="1"/>
</dbReference>
<dbReference type="InterPro" id="IPR006058">
    <property type="entry name" value="2Fe2S_fd_BS"/>
</dbReference>
<organism evidence="7 8">
    <name type="scientific">Xanthobacter dioxanivorans</name>
    <dbReference type="NCBI Taxonomy" id="2528964"/>
    <lineage>
        <taxon>Bacteria</taxon>
        <taxon>Pseudomonadati</taxon>
        <taxon>Pseudomonadota</taxon>
        <taxon>Alphaproteobacteria</taxon>
        <taxon>Hyphomicrobiales</taxon>
        <taxon>Xanthobacteraceae</taxon>
        <taxon>Xanthobacter</taxon>
    </lineage>
</organism>
<dbReference type="InterPro" id="IPR002888">
    <property type="entry name" value="2Fe-2S-bd"/>
</dbReference>